<name>A0AB35U2N6_9FIRM</name>
<gene>
    <name evidence="1" type="ORF">MOZ60_06430</name>
</gene>
<evidence type="ECO:0000313" key="2">
    <source>
        <dbReference type="Proteomes" id="UP001286174"/>
    </source>
</evidence>
<comment type="caution">
    <text evidence="1">The sequence shown here is derived from an EMBL/GenBank/DDBJ whole genome shotgun (WGS) entry which is preliminary data.</text>
</comment>
<keyword evidence="2" id="KW-1185">Reference proteome</keyword>
<dbReference type="Proteomes" id="UP001286174">
    <property type="component" value="Unassembled WGS sequence"/>
</dbReference>
<dbReference type="EMBL" id="JALBUR010000013">
    <property type="protein sequence ID" value="MDX8419728.1"/>
    <property type="molecule type" value="Genomic_DNA"/>
</dbReference>
<protein>
    <submittedName>
        <fullName evidence="1">Uncharacterized protein</fullName>
    </submittedName>
</protein>
<evidence type="ECO:0000313" key="1">
    <source>
        <dbReference type="EMBL" id="MDX8419728.1"/>
    </source>
</evidence>
<proteinExistence type="predicted"/>
<sequence length="57" mass="6521">MEKYLQPDDRFITCIFGEPVQIKAFNWSGYHFDADRSSDMEFVFIRAGIPGKKAGCS</sequence>
<reference evidence="1 2" key="1">
    <citation type="submission" date="2022-03" db="EMBL/GenBank/DDBJ databases">
        <title>Novel taxa within the pig intestine.</title>
        <authorList>
            <person name="Wylensek D."/>
            <person name="Bishof K."/>
            <person name="Afrizal A."/>
            <person name="Clavel T."/>
        </authorList>
    </citation>
    <scope>NUCLEOTIDE SEQUENCE [LARGE SCALE GENOMIC DNA]</scope>
    <source>
        <strain evidence="1 2">CLA-KB-P133</strain>
    </source>
</reference>
<accession>A0AB35U2N6</accession>
<dbReference type="AlphaFoldDB" id="A0AB35U2N6"/>
<organism evidence="1 2">
    <name type="scientific">Grylomicrobium aquisgranensis</name>
    <dbReference type="NCBI Taxonomy" id="2926318"/>
    <lineage>
        <taxon>Bacteria</taxon>
        <taxon>Bacillati</taxon>
        <taxon>Bacillota</taxon>
        <taxon>Erysipelotrichia</taxon>
        <taxon>Erysipelotrichales</taxon>
        <taxon>Erysipelotrichaceae</taxon>
        <taxon>Grylomicrobium</taxon>
    </lineage>
</organism>
<dbReference type="RefSeq" id="WP_370596050.1">
    <property type="nucleotide sequence ID" value="NZ_JALBUR010000013.1"/>
</dbReference>